<dbReference type="PANTHER" id="PTHR25462">
    <property type="entry name" value="BONUS, ISOFORM C-RELATED"/>
    <property type="match status" value="1"/>
</dbReference>
<dbReference type="InterPro" id="IPR047153">
    <property type="entry name" value="TRIM45/56/19-like"/>
</dbReference>
<dbReference type="Gene3D" id="3.30.160.60">
    <property type="entry name" value="Classic Zinc Finger"/>
    <property type="match status" value="1"/>
</dbReference>
<dbReference type="Gene3D" id="2.120.10.30">
    <property type="entry name" value="TolB, C-terminal domain"/>
    <property type="match status" value="1"/>
</dbReference>
<dbReference type="AlphaFoldDB" id="A0AAV4H483"/>
<dbReference type="PANTHER" id="PTHR25462:SF296">
    <property type="entry name" value="MEIOTIC P26, ISOFORM F"/>
    <property type="match status" value="1"/>
</dbReference>
<dbReference type="PROSITE" id="PS50119">
    <property type="entry name" value="ZF_BBOX"/>
    <property type="match status" value="1"/>
</dbReference>
<keyword evidence="1" id="KW-0479">Metal-binding</keyword>
<evidence type="ECO:0000256" key="1">
    <source>
        <dbReference type="PROSITE-ProRule" id="PRU00024"/>
    </source>
</evidence>
<dbReference type="InterPro" id="IPR000315">
    <property type="entry name" value="Znf_B-box"/>
</dbReference>
<dbReference type="GO" id="GO:0008270">
    <property type="term" value="F:zinc ion binding"/>
    <property type="evidence" value="ECO:0007669"/>
    <property type="project" value="UniProtKB-KW"/>
</dbReference>
<evidence type="ECO:0000259" key="2">
    <source>
        <dbReference type="PROSITE" id="PS50119"/>
    </source>
</evidence>
<evidence type="ECO:0000313" key="4">
    <source>
        <dbReference type="Proteomes" id="UP000762676"/>
    </source>
</evidence>
<dbReference type="CDD" id="cd19757">
    <property type="entry name" value="Bbox1"/>
    <property type="match status" value="1"/>
</dbReference>
<keyword evidence="1" id="KW-0862">Zinc</keyword>
<protein>
    <submittedName>
        <fullName evidence="3">E3 ubiquitin-protein ligase TRIM71-like</fullName>
    </submittedName>
</protein>
<keyword evidence="1" id="KW-0863">Zinc-finger</keyword>
<dbReference type="GO" id="GO:0061630">
    <property type="term" value="F:ubiquitin protein ligase activity"/>
    <property type="evidence" value="ECO:0007669"/>
    <property type="project" value="TreeGrafter"/>
</dbReference>
<feature type="domain" description="B box-type" evidence="2">
    <location>
        <begin position="64"/>
        <end position="112"/>
    </location>
</feature>
<proteinExistence type="predicted"/>
<gene>
    <name evidence="3" type="ORF">ElyMa_004355700</name>
</gene>
<dbReference type="SUPFAM" id="SSF63829">
    <property type="entry name" value="Calcium-dependent phosphotriesterase"/>
    <property type="match status" value="1"/>
</dbReference>
<dbReference type="InterPro" id="IPR011042">
    <property type="entry name" value="6-blade_b-propeller_TolB-like"/>
</dbReference>
<organism evidence="3 4">
    <name type="scientific">Elysia marginata</name>
    <dbReference type="NCBI Taxonomy" id="1093978"/>
    <lineage>
        <taxon>Eukaryota</taxon>
        <taxon>Metazoa</taxon>
        <taxon>Spiralia</taxon>
        <taxon>Lophotrochozoa</taxon>
        <taxon>Mollusca</taxon>
        <taxon>Gastropoda</taxon>
        <taxon>Heterobranchia</taxon>
        <taxon>Euthyneura</taxon>
        <taxon>Panpulmonata</taxon>
        <taxon>Sacoglossa</taxon>
        <taxon>Placobranchoidea</taxon>
        <taxon>Plakobranchidae</taxon>
        <taxon>Elysia</taxon>
    </lineage>
</organism>
<comment type="caution">
    <text evidence="3">The sequence shown here is derived from an EMBL/GenBank/DDBJ whole genome shotgun (WGS) entry which is preliminary data.</text>
</comment>
<dbReference type="EMBL" id="BMAT01008781">
    <property type="protein sequence ID" value="GFR92524.1"/>
    <property type="molecule type" value="Genomic_DNA"/>
</dbReference>
<keyword evidence="4" id="KW-1185">Reference proteome</keyword>
<sequence>MCRTCLQTHIEATVKDDYIACIICENPVKIPDPYRPRDEWSTQYPTDTFLDRMIKAGEQMEKTHNCFVCESSRGAVTVPTQYCFNCDTYYCDGCNELHLQLRGLQGHTIVPLKDLTTKDLMTRRVLYCTKHKDKLLDTYCRDPSAGKLPLVTPGPLSTRTPEKDVPARVIKETSVLEPSHVVCSVCAHELHKGMKTQSVTKAAKEITQRLQKVKSKIAAVIDTQEQRSSVLKEKCARVAGQKEAKISEIEAAFAKIQTALDARKECLLGMVDESCARNDKDLEHLSNRSNSYLSSLKDIRSLLTWLEECGTDVDLASSGDVIAAQFFNLYHMSTDPASHDLSVFRSNIHIQDSVVNTFVQLVNMIGSDPEGHVVAFKTKERTLKMPDDMYEPYIKDILLLEDGTLIATDNKNKSLKMAGVSDLGDPTLVRLHLKTEPWGVTKLQVNVIAVTGHQCVYIVTKTEELHLQSTVRTRKDYWSVTALSSINLALTCKFPPSIDVIDITGRKLRTIDTDGSGQALFKVPQYVASLYDKLLVSDREANTLTCVDQQGAAVFTFSGCSDQDLTDPKSVCASKNGRVFLVEGEEVWLLTAEGKLVNKLIKEIGGARAITEENGTLCVAVDGKGVAYYKVIDMNSV</sequence>
<accession>A0AAV4H483</accession>
<reference evidence="3 4" key="1">
    <citation type="journal article" date="2021" name="Elife">
        <title>Chloroplast acquisition without the gene transfer in kleptoplastic sea slugs, Plakobranchus ocellatus.</title>
        <authorList>
            <person name="Maeda T."/>
            <person name="Takahashi S."/>
            <person name="Yoshida T."/>
            <person name="Shimamura S."/>
            <person name="Takaki Y."/>
            <person name="Nagai Y."/>
            <person name="Toyoda A."/>
            <person name="Suzuki Y."/>
            <person name="Arimoto A."/>
            <person name="Ishii H."/>
            <person name="Satoh N."/>
            <person name="Nishiyama T."/>
            <person name="Hasebe M."/>
            <person name="Maruyama T."/>
            <person name="Minagawa J."/>
            <person name="Obokata J."/>
            <person name="Shigenobu S."/>
        </authorList>
    </citation>
    <scope>NUCLEOTIDE SEQUENCE [LARGE SCALE GENOMIC DNA]</scope>
</reference>
<evidence type="ECO:0000313" key="3">
    <source>
        <dbReference type="EMBL" id="GFR92524.1"/>
    </source>
</evidence>
<dbReference type="Proteomes" id="UP000762676">
    <property type="component" value="Unassembled WGS sequence"/>
</dbReference>
<name>A0AAV4H483_9GAST</name>